<feature type="active site" description="Proton acceptor" evidence="6">
    <location>
        <position position="29"/>
    </location>
</feature>
<evidence type="ECO:0000259" key="7">
    <source>
        <dbReference type="Pfam" id="PF01881"/>
    </source>
</evidence>
<sequence>MRITLKLKPSTSEISLPLHYQSTVQGMLYHSMRSQYLSDFIHNKGYQKEKRTFKLFTFSRLLGKHELQIDKKQIVFYDEVTCHIGTAITEMGKELIDRFTNQTELELGNNRCLIQGIEVENKKVEREEVIIEMLSPITVYSTYSSLDGKRKTHYFQPLDPMFSQLVERNFVNKYEAAYHQKPLSRLIIEPLEVTRKDKVVTKFKDFYVTAWLGRYRLKSSPEYLTFLYNTGLGGRNSQGFGMFRIID</sequence>
<dbReference type="PANTHER" id="PTHR36984">
    <property type="entry name" value="CRISPR-ASSOCIATED ENDORIBONUCLEASE CAS6 1"/>
    <property type="match status" value="1"/>
</dbReference>
<dbReference type="OrthoDB" id="9797488at2"/>
<evidence type="ECO:0000256" key="1">
    <source>
        <dbReference type="ARBA" id="ARBA00005937"/>
    </source>
</evidence>
<comment type="similarity">
    <text evidence="1 4">Belongs to the CRISPR-associated protein Cas6/Cse3/CasE family.</text>
</comment>
<evidence type="ECO:0000313" key="8">
    <source>
        <dbReference type="EMBL" id="RAK17363.1"/>
    </source>
</evidence>
<protein>
    <recommendedName>
        <fullName evidence="4">CRISPR-associated endoribonuclease</fullName>
    </recommendedName>
</protein>
<dbReference type="Proteomes" id="UP000248555">
    <property type="component" value="Unassembled WGS sequence"/>
</dbReference>
<evidence type="ECO:0000256" key="3">
    <source>
        <dbReference type="ARBA" id="ARBA00023118"/>
    </source>
</evidence>
<reference evidence="8 9" key="1">
    <citation type="submission" date="2018-06" db="EMBL/GenBank/DDBJ databases">
        <title>Genomic Encyclopedia of Type Strains, Phase III (KMG-III): the genomes of soil and plant-associated and newly described type strains.</title>
        <authorList>
            <person name="Whitman W."/>
        </authorList>
    </citation>
    <scope>NUCLEOTIDE SEQUENCE [LARGE SCALE GENOMIC DNA]</scope>
    <source>
        <strain evidence="8 9">CGMCC 1.8979</strain>
    </source>
</reference>
<dbReference type="Pfam" id="PF21350">
    <property type="entry name" value="Cas6_I-A"/>
    <property type="match status" value="1"/>
</dbReference>
<feature type="site" description="Transition state stabilizer" evidence="5">
    <location>
        <position position="54"/>
    </location>
</feature>
<dbReference type="CDD" id="cd21140">
    <property type="entry name" value="Cas6_I-like"/>
    <property type="match status" value="1"/>
</dbReference>
<feature type="active site" description="Proton donor" evidence="6">
    <location>
        <position position="42"/>
    </location>
</feature>
<dbReference type="Gene3D" id="3.30.70.1900">
    <property type="match status" value="1"/>
</dbReference>
<keyword evidence="3" id="KW-0051">Antiviral defense</keyword>
<dbReference type="PIRSF" id="PIRSF005054">
    <property type="entry name" value="PF1131"/>
    <property type="match status" value="1"/>
</dbReference>
<dbReference type="GO" id="GO:0003723">
    <property type="term" value="F:RNA binding"/>
    <property type="evidence" value="ECO:0007669"/>
    <property type="project" value="UniProtKB-KW"/>
</dbReference>
<feature type="domain" description="CRISPR associated protein Cas6 C-terminal" evidence="7">
    <location>
        <begin position="121"/>
        <end position="245"/>
    </location>
</feature>
<gene>
    <name evidence="8" type="ORF">B0I26_11285</name>
</gene>
<dbReference type="RefSeq" id="WP_111645894.1">
    <property type="nucleotide sequence ID" value="NZ_QLMH01000012.1"/>
</dbReference>
<dbReference type="PANTHER" id="PTHR36984:SF1">
    <property type="entry name" value="CRISPR-ASSOCIATED ENDORIBONUCLEASE CAS6 1"/>
    <property type="match status" value="1"/>
</dbReference>
<evidence type="ECO:0000256" key="4">
    <source>
        <dbReference type="PIRNR" id="PIRNR005054"/>
    </source>
</evidence>
<dbReference type="InterPro" id="IPR045747">
    <property type="entry name" value="CRISPR-assoc_prot_Cas6_N_sf"/>
</dbReference>
<keyword evidence="9" id="KW-1185">Reference proteome</keyword>
<dbReference type="EMBL" id="QLMH01000012">
    <property type="protein sequence ID" value="RAK17363.1"/>
    <property type="molecule type" value="Genomic_DNA"/>
</dbReference>
<evidence type="ECO:0000256" key="6">
    <source>
        <dbReference type="PIRSR" id="PIRSR005054-50"/>
    </source>
</evidence>
<evidence type="ECO:0000313" key="9">
    <source>
        <dbReference type="Proteomes" id="UP000248555"/>
    </source>
</evidence>
<accession>A0A327Y8G6</accession>
<proteinExistence type="inferred from homology"/>
<dbReference type="Pfam" id="PF01881">
    <property type="entry name" value="Cas_Cas6_C"/>
    <property type="match status" value="1"/>
</dbReference>
<dbReference type="NCBIfam" id="TIGR01877">
    <property type="entry name" value="cas_cas6"/>
    <property type="match status" value="1"/>
</dbReference>
<evidence type="ECO:0000256" key="2">
    <source>
        <dbReference type="ARBA" id="ARBA00022884"/>
    </source>
</evidence>
<dbReference type="GO" id="GO:0016788">
    <property type="term" value="F:hydrolase activity, acting on ester bonds"/>
    <property type="evidence" value="ECO:0007669"/>
    <property type="project" value="InterPro"/>
</dbReference>
<dbReference type="InterPro" id="IPR049435">
    <property type="entry name" value="Cas_Cas6_C"/>
</dbReference>
<keyword evidence="2" id="KW-0694">RNA-binding</keyword>
<comment type="caution">
    <text evidence="8">The sequence shown here is derived from an EMBL/GenBank/DDBJ whole genome shotgun (WGS) entry which is preliminary data.</text>
</comment>
<comment type="function">
    <text evidence="4">CRISPR (clustered regularly interspaced short palindromic repeat), is an adaptive immune system that provides protection against mobile genetic elements (viruses, transposable elements and conjugative plasmids). CRISPR clusters contain sequences complementary to antecedent mobile elements and target invading nucleic acids. CRISPR clusters are transcribed and processed into CRISPR RNA (crRNA).</text>
</comment>
<name>A0A327Y8G6_9BACL</name>
<dbReference type="Gene3D" id="3.30.70.1890">
    <property type="match status" value="1"/>
</dbReference>
<organism evidence="8 9">
    <name type="scientific">Paranoxybacillus vitaminiphilus</name>
    <dbReference type="NCBI Taxonomy" id="581036"/>
    <lineage>
        <taxon>Bacteria</taxon>
        <taxon>Bacillati</taxon>
        <taxon>Bacillota</taxon>
        <taxon>Bacilli</taxon>
        <taxon>Bacillales</taxon>
        <taxon>Anoxybacillaceae</taxon>
        <taxon>Paranoxybacillus</taxon>
    </lineage>
</organism>
<dbReference type="AlphaFoldDB" id="A0A327Y8G6"/>
<dbReference type="InterPro" id="IPR010156">
    <property type="entry name" value="CRISPR-assoc_prot_Cas6"/>
</dbReference>
<evidence type="ECO:0000256" key="5">
    <source>
        <dbReference type="PIRSR" id="PIRSR005054-1"/>
    </source>
</evidence>
<dbReference type="GO" id="GO:0051607">
    <property type="term" value="P:defense response to virus"/>
    <property type="evidence" value="ECO:0007669"/>
    <property type="project" value="UniProtKB-KW"/>
</dbReference>